<dbReference type="GeneID" id="94849204"/>
<dbReference type="InterPro" id="IPR015915">
    <property type="entry name" value="Kelch-typ_b-propeller"/>
</dbReference>
<dbReference type="OrthoDB" id="10251809at2759"/>
<dbReference type="Proteomes" id="UP000179807">
    <property type="component" value="Unassembled WGS sequence"/>
</dbReference>
<sequence length="398" mass="44242">MGHEQSKSQPNRVAYASMHDSFSYAPVTTYRTEATYSARFQGDNFNTGGANLTDQPVSLLNTAYYGKWSMELSHGISPVPRIGQCCVHDPVTDSLVIAYGLDSDGNFLDDCWALHLATLQWRRIREHCLSPREYPSAVLLGRKMVVFGGACGSTFFSDLHFIDLDTGEINIVSSHGRQPVPRTSPAMFSFNDHIYLWAGFDGRAHGGIYRISPNNQHWHRFDVSHTGVPAPAYCVHKGVCYVFGGVTGTPISTFDPQTGQFTPVTCTGTEPTHELTHASLVSADEYIFLIGGESTVKFMHIYALDVKRKWWFAFHVRPDNQSLSLADGIINKVGLFMLPREHSCSVAYSSRERALVSVMGSRMVNPAPVFRISLGLPLAALHLRNDMLDLFTYDHGQK</sequence>
<reference evidence="3" key="1">
    <citation type="submission" date="2016-10" db="EMBL/GenBank/DDBJ databases">
        <authorList>
            <person name="Benchimol M."/>
            <person name="Almeida L.G."/>
            <person name="Vasconcelos A.T."/>
            <person name="Perreira-Neves A."/>
            <person name="Rosa I.A."/>
            <person name="Tasca T."/>
            <person name="Bogo M.R."/>
            <person name="de Souza W."/>
        </authorList>
    </citation>
    <scope>NUCLEOTIDE SEQUENCE [LARGE SCALE GENOMIC DNA]</scope>
    <source>
        <strain evidence="3">K</strain>
    </source>
</reference>
<organism evidence="3 4">
    <name type="scientific">Tritrichomonas foetus</name>
    <dbReference type="NCBI Taxonomy" id="1144522"/>
    <lineage>
        <taxon>Eukaryota</taxon>
        <taxon>Metamonada</taxon>
        <taxon>Parabasalia</taxon>
        <taxon>Tritrichomonadida</taxon>
        <taxon>Tritrichomonadidae</taxon>
        <taxon>Tritrichomonas</taxon>
    </lineage>
</organism>
<dbReference type="RefSeq" id="XP_068368058.1">
    <property type="nucleotide sequence ID" value="XM_068514500.1"/>
</dbReference>
<keyword evidence="2" id="KW-0677">Repeat</keyword>
<keyword evidence="1" id="KW-0880">Kelch repeat</keyword>
<dbReference type="PANTHER" id="PTHR46093:SF18">
    <property type="entry name" value="FIBRONECTIN TYPE-III DOMAIN-CONTAINING PROTEIN"/>
    <property type="match status" value="1"/>
</dbReference>
<evidence type="ECO:0000256" key="2">
    <source>
        <dbReference type="ARBA" id="ARBA00022737"/>
    </source>
</evidence>
<dbReference type="Pfam" id="PF24681">
    <property type="entry name" value="Kelch_KLHDC2_KLHL20_DRC7"/>
    <property type="match status" value="1"/>
</dbReference>
<protein>
    <submittedName>
        <fullName evidence="3">Kelch motif family protein</fullName>
    </submittedName>
</protein>
<dbReference type="VEuPathDB" id="TrichDB:TRFO_42830"/>
<accession>A0A1J4KUX3</accession>
<proteinExistence type="predicted"/>
<evidence type="ECO:0000256" key="1">
    <source>
        <dbReference type="ARBA" id="ARBA00022441"/>
    </source>
</evidence>
<evidence type="ECO:0000313" key="4">
    <source>
        <dbReference type="Proteomes" id="UP000179807"/>
    </source>
</evidence>
<name>A0A1J4KUX3_9EUKA</name>
<gene>
    <name evidence="3" type="ORF">TRFO_42830</name>
</gene>
<dbReference type="PANTHER" id="PTHR46093">
    <property type="entry name" value="ACYL-COA-BINDING DOMAIN-CONTAINING PROTEIN 5"/>
    <property type="match status" value="1"/>
</dbReference>
<dbReference type="Gene3D" id="2.120.10.80">
    <property type="entry name" value="Kelch-type beta propeller"/>
    <property type="match status" value="1"/>
</dbReference>
<dbReference type="EMBL" id="MLAK01000301">
    <property type="protein sequence ID" value="OHT14922.1"/>
    <property type="molecule type" value="Genomic_DNA"/>
</dbReference>
<comment type="caution">
    <text evidence="3">The sequence shown here is derived from an EMBL/GenBank/DDBJ whole genome shotgun (WGS) entry which is preliminary data.</text>
</comment>
<evidence type="ECO:0000313" key="3">
    <source>
        <dbReference type="EMBL" id="OHT14922.1"/>
    </source>
</evidence>
<dbReference type="AlphaFoldDB" id="A0A1J4KUX3"/>
<dbReference type="SUPFAM" id="SSF117281">
    <property type="entry name" value="Kelch motif"/>
    <property type="match status" value="1"/>
</dbReference>
<keyword evidence="4" id="KW-1185">Reference proteome</keyword>